<reference evidence="5" key="2">
    <citation type="submission" date="2025-08" db="UniProtKB">
        <authorList>
            <consortium name="RefSeq"/>
        </authorList>
    </citation>
    <scope>IDENTIFICATION</scope>
</reference>
<evidence type="ECO:0000313" key="5">
    <source>
        <dbReference type="RefSeq" id="XP_065644334.1"/>
    </source>
</evidence>
<protein>
    <recommendedName>
        <fullName evidence="3">Methylthioribose-1-phosphate isomerase</fullName>
        <shortName evidence="3">M1Pi</shortName>
        <shortName evidence="3">MTR-1-P isomerase</shortName>
        <ecNumber evidence="3">5.3.1.23</ecNumber>
    </recommendedName>
    <alternativeName>
        <fullName evidence="3">S-methyl-5-thioribose-1-phosphate isomerase</fullName>
    </alternativeName>
    <alternativeName>
        <fullName evidence="3">Translation initiation factor eIF-2B subunit alpha/beta/delta-like protein</fullName>
    </alternativeName>
</protein>
<proteinExistence type="inferred from homology"/>
<dbReference type="GO" id="GO:0016853">
    <property type="term" value="F:isomerase activity"/>
    <property type="evidence" value="ECO:0007669"/>
    <property type="project" value="UniProtKB-KW"/>
</dbReference>
<evidence type="ECO:0000256" key="3">
    <source>
        <dbReference type="HAMAP-Rule" id="MF_03119"/>
    </source>
</evidence>
<comment type="subcellular location">
    <subcellularLocation>
        <location evidence="3">Cytoplasm</location>
    </subcellularLocation>
    <subcellularLocation>
        <location evidence="3">Nucleus</location>
    </subcellularLocation>
</comment>
<gene>
    <name evidence="5" type="primary">LOC105845558</name>
</gene>
<evidence type="ECO:0000256" key="2">
    <source>
        <dbReference type="ARBA" id="ARBA00023235"/>
    </source>
</evidence>
<dbReference type="GeneID" id="105845558"/>
<dbReference type="InterPro" id="IPR011559">
    <property type="entry name" value="Initiation_fac_2B_a/b/d"/>
</dbReference>
<dbReference type="RefSeq" id="XP_065644334.1">
    <property type="nucleotide sequence ID" value="XM_065788262.1"/>
</dbReference>
<comment type="pathway">
    <text evidence="3">Amino-acid biosynthesis; L-methionine biosynthesis via salvage pathway; L-methionine from S-methyl-5-thio-alpha-D-ribose 1-phosphate: step 1/6.</text>
</comment>
<dbReference type="Gene3D" id="1.20.120.420">
    <property type="entry name" value="translation initiation factor eif-2b, domain 1"/>
    <property type="match status" value="1"/>
</dbReference>
<dbReference type="NCBIfam" id="TIGR00524">
    <property type="entry name" value="eIF-2B_rel"/>
    <property type="match status" value="1"/>
</dbReference>
<keyword evidence="3" id="KW-0486">Methionine biosynthesis</keyword>
<keyword evidence="2 3" id="KW-0413">Isomerase</keyword>
<keyword evidence="3" id="KW-0963">Cytoplasm</keyword>
<comment type="catalytic activity">
    <reaction evidence="3">
        <text>5-(methylsulfanyl)-alpha-D-ribose 1-phosphate = 5-(methylsulfanyl)-D-ribulose 1-phosphate</text>
        <dbReference type="Rhea" id="RHEA:19989"/>
        <dbReference type="ChEBI" id="CHEBI:58533"/>
        <dbReference type="ChEBI" id="CHEBI:58548"/>
        <dbReference type="EC" id="5.3.1.23"/>
    </reaction>
</comment>
<dbReference type="HAMAP" id="MF_01678">
    <property type="entry name" value="Salvage_MtnA"/>
    <property type="match status" value="1"/>
</dbReference>
<evidence type="ECO:0000313" key="4">
    <source>
        <dbReference type="Proteomes" id="UP001652625"/>
    </source>
</evidence>
<dbReference type="NCBIfam" id="NF004326">
    <property type="entry name" value="PRK05720.1"/>
    <property type="match status" value="1"/>
</dbReference>
<dbReference type="NCBIfam" id="TIGR00512">
    <property type="entry name" value="salvage_mtnA"/>
    <property type="match status" value="1"/>
</dbReference>
<name>A0ABM4B668_HYDVU</name>
<dbReference type="InterPro" id="IPR000649">
    <property type="entry name" value="IF-2B-related"/>
</dbReference>
<accession>A0ABM4B668</accession>
<keyword evidence="3" id="KW-0539">Nucleus</keyword>
<comment type="similarity">
    <text evidence="3">Belongs to the eIF-2B alpha/beta/delta subunits family. MtnA subfamily.</text>
</comment>
<dbReference type="InterPro" id="IPR005251">
    <property type="entry name" value="IF-M1Pi"/>
</dbReference>
<dbReference type="PANTHER" id="PTHR43475">
    <property type="entry name" value="METHYLTHIORIBOSE-1-PHOSPHATE ISOMERASE"/>
    <property type="match status" value="1"/>
</dbReference>
<dbReference type="EC" id="5.3.1.23" evidence="3"/>
<dbReference type="PANTHER" id="PTHR43475:SF1">
    <property type="entry name" value="METHYLTHIORIBOSE-1-PHOSPHATE ISOMERASE"/>
    <property type="match status" value="1"/>
</dbReference>
<feature type="site" description="Transition state stabilizer" evidence="3">
    <location>
        <position position="163"/>
    </location>
</feature>
<dbReference type="SUPFAM" id="SSF100950">
    <property type="entry name" value="NagB/RpiA/CoA transferase-like"/>
    <property type="match status" value="1"/>
</dbReference>
<dbReference type="InterPro" id="IPR042529">
    <property type="entry name" value="IF_2B-like_C"/>
</dbReference>
<feature type="active site" description="Proton donor" evidence="3">
    <location>
        <position position="243"/>
    </location>
</feature>
<keyword evidence="4" id="KW-1185">Reference proteome</keyword>
<dbReference type="InterPro" id="IPR037171">
    <property type="entry name" value="NagB/RpiA_transferase-like"/>
</dbReference>
<dbReference type="InterPro" id="IPR027363">
    <property type="entry name" value="M1Pi_N"/>
</dbReference>
<dbReference type="Proteomes" id="UP001652625">
    <property type="component" value="Chromosome 01"/>
</dbReference>
<comment type="function">
    <text evidence="3">Catalyzes the interconversion of methylthioribose-1-phosphate (MTR-1-P) into methylthioribulose-1-phosphate (MTRu-1-P).</text>
</comment>
<dbReference type="Gene3D" id="3.40.50.10470">
    <property type="entry name" value="Translation initiation factor eif-2b, domain 2"/>
    <property type="match status" value="1"/>
</dbReference>
<dbReference type="Pfam" id="PF01008">
    <property type="entry name" value="IF-2B"/>
    <property type="match status" value="1"/>
</dbReference>
<evidence type="ECO:0000256" key="1">
    <source>
        <dbReference type="ARBA" id="ARBA00022605"/>
    </source>
</evidence>
<keyword evidence="1 3" id="KW-0028">Amino-acid biosynthesis</keyword>
<organism evidence="4 5">
    <name type="scientific">Hydra vulgaris</name>
    <name type="common">Hydra</name>
    <name type="synonym">Hydra attenuata</name>
    <dbReference type="NCBI Taxonomy" id="6087"/>
    <lineage>
        <taxon>Eukaryota</taxon>
        <taxon>Metazoa</taxon>
        <taxon>Cnidaria</taxon>
        <taxon>Hydrozoa</taxon>
        <taxon>Hydroidolina</taxon>
        <taxon>Anthoathecata</taxon>
        <taxon>Aplanulata</taxon>
        <taxon>Hydridae</taxon>
        <taxon>Hydra</taxon>
    </lineage>
</organism>
<reference evidence="4" key="1">
    <citation type="submission" date="2025-05" db="UniProtKB">
        <authorList>
            <consortium name="RefSeq"/>
        </authorList>
    </citation>
    <scope>NUCLEOTIDE SEQUENCE [LARGE SCALE GENOMIC DNA]</scope>
</reference>
<sequence length="352" mass="38551">MLQPIKYSRGFLQIIDQLRLPLEVVYIDIVSVEDGYYAIKDMKVRGAPAIAIVAALSLAVEIWGKHFESTADVKDFVHSSLDTLVKARPTAVNIFRAASDIKRFTDSLYVNFVSVSDIVENVVAFIENLKEDDVKCNIAIGDHGAKHICDNVGLSEFVVLTHCNTGSLATVGYGTALGVVRSLHKKKVLEHVLCTETRPFNQGSRLTAFELSHDNIDATLIVDSAVAFAMKQKNISVVVVGADRIAINGDTANKIGTYQIAILAKFFNIPFYVAAPTTSICRNAKDGQSIMIEERNTEEITHFQGKRIAAEGVSCWNPAFDITPAELITGGIITEYGVFKPVDLNAEMNKLK</sequence>